<dbReference type="InterPro" id="IPR036322">
    <property type="entry name" value="WD40_repeat_dom_sf"/>
</dbReference>
<dbReference type="GO" id="GO:0005524">
    <property type="term" value="F:ATP binding"/>
    <property type="evidence" value="ECO:0007669"/>
    <property type="project" value="InterPro"/>
</dbReference>
<dbReference type="Pfam" id="PF00400">
    <property type="entry name" value="WD40"/>
    <property type="match status" value="3"/>
</dbReference>
<dbReference type="Gene3D" id="1.10.510.10">
    <property type="entry name" value="Transferase(Phosphotransferase) domain 1"/>
    <property type="match status" value="1"/>
</dbReference>
<evidence type="ECO:0008006" key="10">
    <source>
        <dbReference type="Google" id="ProtNLM"/>
    </source>
</evidence>
<protein>
    <recommendedName>
        <fullName evidence="10">Myosin heavy chain kinase B</fullName>
    </recommendedName>
</protein>
<keyword evidence="5" id="KW-0853">WD repeat</keyword>
<proteinExistence type="predicted"/>
<evidence type="ECO:0000256" key="3">
    <source>
        <dbReference type="ARBA" id="ARBA00022833"/>
    </source>
</evidence>
<dbReference type="InterPro" id="IPR026960">
    <property type="entry name" value="RVT-Znf"/>
</dbReference>
<keyword evidence="2 4" id="KW-0863">Zinc-finger</keyword>
<dbReference type="InterPro" id="IPR044715">
    <property type="entry name" value="WDR86-like"/>
</dbReference>
<dbReference type="SMART" id="SM00320">
    <property type="entry name" value="WD40"/>
    <property type="match status" value="6"/>
</dbReference>
<dbReference type="InterPro" id="IPR000719">
    <property type="entry name" value="Prot_kinase_dom"/>
</dbReference>
<evidence type="ECO:0000256" key="2">
    <source>
        <dbReference type="ARBA" id="ARBA00022771"/>
    </source>
</evidence>
<feature type="repeat" description="WD" evidence="5">
    <location>
        <begin position="670"/>
        <end position="709"/>
    </location>
</feature>
<dbReference type="GO" id="GO:0004672">
    <property type="term" value="F:protein kinase activity"/>
    <property type="evidence" value="ECO:0007669"/>
    <property type="project" value="InterPro"/>
</dbReference>
<keyword evidence="1" id="KW-0479">Metal-binding</keyword>
<dbReference type="InterPro" id="IPR001841">
    <property type="entry name" value="Znf_RING"/>
</dbReference>
<dbReference type="Gene3D" id="2.130.10.10">
    <property type="entry name" value="YVTN repeat-like/Quinoprotein amine dehydrogenase"/>
    <property type="match status" value="2"/>
</dbReference>
<evidence type="ECO:0000256" key="1">
    <source>
        <dbReference type="ARBA" id="ARBA00022723"/>
    </source>
</evidence>
<dbReference type="EMBL" id="CP144754">
    <property type="protein sequence ID" value="WVZ98625.1"/>
    <property type="molecule type" value="Genomic_DNA"/>
</dbReference>
<dbReference type="InterPro" id="IPR013083">
    <property type="entry name" value="Znf_RING/FYVE/PHD"/>
</dbReference>
<dbReference type="Pfam" id="PF13445">
    <property type="entry name" value="zf-RING_UBOX"/>
    <property type="match status" value="1"/>
</dbReference>
<sequence>MLSTNAAFSSRGAYRLLLGSTSPDDSGAPIWKTRVPNKVKVFAWLFFKNRLSTRENLHRKNVQPVATCSRCGAHTESWRHVFIQCHCIDDLWHRLGIDMERVQLTDTAIPKEYLPPAAARAAVPCPRPQLLRFEETTIMATTAPPADDDLPECPVCLSPFDAVSAVPRVLPCGHSLCGPCIAALPPASAASSAAGSSIRCPLCSQCVPFSRALGPSSLPKNLALIALLPSPPRSAASHIPTATAPPPLPLPLHAAHSRLLSRFRYAVLPESASPLRSAATPTRLAFGSLDSDLGAPWFCARGRPVSLLSIETHPSEGGPPTEQEAVFYRPSHAARVLAALGALSDAAREELAGLIASSARLARRVCRVYGVWMAPDAPPLWMVSERHPRSAALLLEEEMINREETVIGIGFVAMEACEAIMSLHGEDLVLGCLGLDCFCLDHFGHCLLDLNQTLALCRRIQAGASAHDIGAFIAPEVAAVLADKLQRKDHDFDGLIGCSSDVWSLGCVLVALLTRDEELVAGWNSEALYDDWEKEVVTRLDASLLGTQLESLAAIIASCLRYDPKCRPEVADVWKCIRGLLMKSCDVAVVPDDIVTHKSLRCVLLGELSSMFADSCSVESDDKTQLSQGAVENSLNQDDGSNGGFLNNRGNDLSGINGQQSAGVVKSSTLLGHRDCVTGLTIGAGLLFSSSYDKTINVWSLQDFSHIQCLKGHEHKITAIVAVDNDNSSLCISGDSGSGIFVWHVDSTLKEEPLNKWYEHNDWLFRGINCLAVSETGYLYTGSRDKSIKAWSLEDYSLRCTMTGHKSTVSCLVVASGILYSGSWDGTIRSWWLTDHTPLSVLEDDTAGSIAPVLSISTEGNFVASSYENGYFKIWKNDVLVKSEKLQNGAIYAVKLSGKWLYTGGWDKVINIQELLEVESEIELQDIASITCDSIITSILSWDERLIVGLSSRDIMVYHKAS</sequence>
<dbReference type="Proteomes" id="UP001341281">
    <property type="component" value="Chromosome 10"/>
</dbReference>
<evidence type="ECO:0000313" key="8">
    <source>
        <dbReference type="EMBL" id="WVZ98625.1"/>
    </source>
</evidence>
<dbReference type="SUPFAM" id="SSF50978">
    <property type="entry name" value="WD40 repeat-like"/>
    <property type="match status" value="1"/>
</dbReference>
<dbReference type="Pfam" id="PF13966">
    <property type="entry name" value="zf-RVT"/>
    <property type="match status" value="1"/>
</dbReference>
<accession>A0AAQ3UU75</accession>
<dbReference type="PROSITE" id="PS50089">
    <property type="entry name" value="ZF_RING_2"/>
    <property type="match status" value="1"/>
</dbReference>
<name>A0AAQ3UU75_PASNO</name>
<dbReference type="SUPFAM" id="SSF56112">
    <property type="entry name" value="Protein kinase-like (PK-like)"/>
    <property type="match status" value="1"/>
</dbReference>
<dbReference type="Gene3D" id="3.30.40.10">
    <property type="entry name" value="Zinc/RING finger domain, C3HC4 (zinc finger)"/>
    <property type="match status" value="1"/>
</dbReference>
<dbReference type="InterPro" id="IPR001680">
    <property type="entry name" value="WD40_rpt"/>
</dbReference>
<dbReference type="InterPro" id="IPR015943">
    <property type="entry name" value="WD40/YVTN_repeat-like_dom_sf"/>
</dbReference>
<keyword evidence="3" id="KW-0862">Zinc</keyword>
<dbReference type="PROSITE" id="PS50011">
    <property type="entry name" value="PROTEIN_KINASE_DOM"/>
    <property type="match status" value="1"/>
</dbReference>
<evidence type="ECO:0000259" key="7">
    <source>
        <dbReference type="PROSITE" id="PS50089"/>
    </source>
</evidence>
<dbReference type="PROSITE" id="PS50082">
    <property type="entry name" value="WD_REPEATS_2"/>
    <property type="match status" value="2"/>
</dbReference>
<dbReference type="GO" id="GO:0008270">
    <property type="term" value="F:zinc ion binding"/>
    <property type="evidence" value="ECO:0007669"/>
    <property type="project" value="UniProtKB-KW"/>
</dbReference>
<reference evidence="8 9" key="1">
    <citation type="submission" date="2024-02" db="EMBL/GenBank/DDBJ databases">
        <title>High-quality chromosome-scale genome assembly of Pensacola bahiagrass (Paspalum notatum Flugge var. saurae).</title>
        <authorList>
            <person name="Vega J.M."/>
            <person name="Podio M."/>
            <person name="Orjuela J."/>
            <person name="Siena L.A."/>
            <person name="Pessino S.C."/>
            <person name="Combes M.C."/>
            <person name="Mariac C."/>
            <person name="Albertini E."/>
            <person name="Pupilli F."/>
            <person name="Ortiz J.P.A."/>
            <person name="Leblanc O."/>
        </authorList>
    </citation>
    <scope>NUCLEOTIDE SEQUENCE [LARGE SCALE GENOMIC DNA]</scope>
    <source>
        <strain evidence="8">R1</strain>
        <tissue evidence="8">Leaf</tissue>
    </source>
</reference>
<organism evidence="8 9">
    <name type="scientific">Paspalum notatum var. saurae</name>
    <dbReference type="NCBI Taxonomy" id="547442"/>
    <lineage>
        <taxon>Eukaryota</taxon>
        <taxon>Viridiplantae</taxon>
        <taxon>Streptophyta</taxon>
        <taxon>Embryophyta</taxon>
        <taxon>Tracheophyta</taxon>
        <taxon>Spermatophyta</taxon>
        <taxon>Magnoliopsida</taxon>
        <taxon>Liliopsida</taxon>
        <taxon>Poales</taxon>
        <taxon>Poaceae</taxon>
        <taxon>PACMAD clade</taxon>
        <taxon>Panicoideae</taxon>
        <taxon>Andropogonodae</taxon>
        <taxon>Paspaleae</taxon>
        <taxon>Paspalinae</taxon>
        <taxon>Paspalum</taxon>
    </lineage>
</organism>
<feature type="domain" description="Protein kinase" evidence="6">
    <location>
        <begin position="308"/>
        <end position="581"/>
    </location>
</feature>
<evidence type="ECO:0000259" key="6">
    <source>
        <dbReference type="PROSITE" id="PS50011"/>
    </source>
</evidence>
<dbReference type="PANTHER" id="PTHR44489:SF11">
    <property type="entry name" value="WD REPEAT DOMAIN 86"/>
    <property type="match status" value="1"/>
</dbReference>
<feature type="domain" description="RING-type" evidence="7">
    <location>
        <begin position="153"/>
        <end position="204"/>
    </location>
</feature>
<dbReference type="AlphaFoldDB" id="A0AAQ3UU75"/>
<dbReference type="SMART" id="SM00184">
    <property type="entry name" value="RING"/>
    <property type="match status" value="1"/>
</dbReference>
<evidence type="ECO:0000256" key="4">
    <source>
        <dbReference type="PROSITE-ProRule" id="PRU00175"/>
    </source>
</evidence>
<dbReference type="InterPro" id="IPR027370">
    <property type="entry name" value="Znf-RING_euk"/>
</dbReference>
<dbReference type="SUPFAM" id="SSF57850">
    <property type="entry name" value="RING/U-box"/>
    <property type="match status" value="1"/>
</dbReference>
<evidence type="ECO:0000256" key="5">
    <source>
        <dbReference type="PROSITE-ProRule" id="PRU00221"/>
    </source>
</evidence>
<evidence type="ECO:0000313" key="9">
    <source>
        <dbReference type="Proteomes" id="UP001341281"/>
    </source>
</evidence>
<gene>
    <name evidence="8" type="ORF">U9M48_044038</name>
</gene>
<dbReference type="PROSITE" id="PS00518">
    <property type="entry name" value="ZF_RING_1"/>
    <property type="match status" value="1"/>
</dbReference>
<keyword evidence="9" id="KW-1185">Reference proteome</keyword>
<dbReference type="PANTHER" id="PTHR44489">
    <property type="match status" value="1"/>
</dbReference>
<dbReference type="InterPro" id="IPR017907">
    <property type="entry name" value="Znf_RING_CS"/>
</dbReference>
<feature type="repeat" description="WD" evidence="5">
    <location>
        <begin position="802"/>
        <end position="831"/>
    </location>
</feature>
<dbReference type="InterPro" id="IPR011009">
    <property type="entry name" value="Kinase-like_dom_sf"/>
</dbReference>